<feature type="compositionally biased region" description="Low complexity" evidence="6">
    <location>
        <begin position="99"/>
        <end position="111"/>
    </location>
</feature>
<dbReference type="InterPro" id="IPR051858">
    <property type="entry name" value="WD_repeat_GAD-1"/>
</dbReference>
<dbReference type="PROSITE" id="PS50294">
    <property type="entry name" value="WD_REPEATS_REGION"/>
    <property type="match status" value="1"/>
</dbReference>
<evidence type="ECO:0000256" key="2">
    <source>
        <dbReference type="ARBA" id="ARBA00022737"/>
    </source>
</evidence>
<evidence type="ECO:0000256" key="6">
    <source>
        <dbReference type="SAM" id="MobiDB-lite"/>
    </source>
</evidence>
<keyword evidence="7" id="KW-1185">Reference proteome</keyword>
<feature type="compositionally biased region" description="Basic and acidic residues" evidence="6">
    <location>
        <begin position="126"/>
        <end position="136"/>
    </location>
</feature>
<evidence type="ECO:0000313" key="8">
    <source>
        <dbReference type="RefSeq" id="XP_057396861.1"/>
    </source>
</evidence>
<feature type="compositionally biased region" description="Basic and acidic residues" evidence="6">
    <location>
        <begin position="539"/>
        <end position="549"/>
    </location>
</feature>
<dbReference type="GeneID" id="103003548"/>
<accession>A0ABM3T439</accession>
<comment type="similarity">
    <text evidence="3">Belongs to the WD repeat GAD-1 family.</text>
</comment>
<dbReference type="SMART" id="SM00320">
    <property type="entry name" value="WD40"/>
    <property type="match status" value="4"/>
</dbReference>
<reference evidence="7" key="1">
    <citation type="submission" date="2025-05" db="UniProtKB">
        <authorList>
            <consortium name="RefSeq"/>
        </authorList>
    </citation>
    <scope>NUCLEOTIDE SEQUENCE [LARGE SCALE GENOMIC DNA]</scope>
</reference>
<feature type="repeat" description="WD" evidence="5">
    <location>
        <begin position="282"/>
        <end position="324"/>
    </location>
</feature>
<dbReference type="PROSITE" id="PS50082">
    <property type="entry name" value="WD_REPEATS_2"/>
    <property type="match status" value="2"/>
</dbReference>
<dbReference type="InterPro" id="IPR001680">
    <property type="entry name" value="WD40_rpt"/>
</dbReference>
<feature type="compositionally biased region" description="Gly residues" evidence="6">
    <location>
        <begin position="466"/>
        <end position="475"/>
    </location>
</feature>
<evidence type="ECO:0000256" key="1">
    <source>
        <dbReference type="ARBA" id="ARBA00022574"/>
    </source>
</evidence>
<dbReference type="PANTHER" id="PTHR16017:SF0">
    <property type="entry name" value="WD REPEAT-CONTAINING PROTEIN 70"/>
    <property type="match status" value="1"/>
</dbReference>
<feature type="compositionally biased region" description="Acidic residues" evidence="6">
    <location>
        <begin position="148"/>
        <end position="168"/>
    </location>
</feature>
<dbReference type="PANTHER" id="PTHR16017">
    <property type="entry name" value="GASTRULATION DEFECTIVE PROTEIN 1-RELATED"/>
    <property type="match status" value="1"/>
</dbReference>
<feature type="region of interest" description="Disordered" evidence="6">
    <location>
        <begin position="435"/>
        <end position="475"/>
    </location>
</feature>
<evidence type="ECO:0000256" key="5">
    <source>
        <dbReference type="PROSITE-ProRule" id="PRU00221"/>
    </source>
</evidence>
<sequence length="549" mass="61138">MERPGPSGMTGSDASGPDPQLAVTMGFTGFGKKARTFDLEAMFEQTRRTAVERSRKTLEAREKEEEMNREKELRRQSEDLEPTSSSSNVARDCSKSSSRDTSSSESETSSESSDDELIGPPLPLKMPEEPVNHVEEDILGPLPPPLGEDVEDDDDDDDDDDDSEEEENPVQKIPDSHEITLKHGTKTVSALGLDPSGARLVTGGYDYDVKFWDFAGMDASFKAFRSLQPCECHQIKSLQYSNTGDMILVVSGSSQAKVIDRDGFEVMECIKGDQYIVDMANTKGHTAMLHTGSWHPKIKGEFVTCSNDATVRTWEVENPKKQKSVFKPRTMQGKKVIPTTCTYSRDGNLIAAACQNGSIQIWDRNLTSVVRCLWHPKLNQIMVGTGNGLAKVYYDPNKSQRGAKLCVVKTQRKAKQAETLTQDYIITPHALPMFREPRQRSTRKQLEKDRLDPLKSHKPEPPVAGPGRGGRVGTHGGTLSSYIVKNIALDKTDDSNPREAILRHAKAAEDNPYWVSPAYSKTQPKTMFAQVESDDEEAKNEPEWKKRKI</sequence>
<name>A0ABM3T439_BALAC</name>
<feature type="repeat" description="WD" evidence="5">
    <location>
        <begin position="181"/>
        <end position="213"/>
    </location>
</feature>
<reference evidence="8" key="2">
    <citation type="submission" date="2025-08" db="UniProtKB">
        <authorList>
            <consortium name="RefSeq"/>
        </authorList>
    </citation>
    <scope>IDENTIFICATION</scope>
</reference>
<evidence type="ECO:0000313" key="7">
    <source>
        <dbReference type="Proteomes" id="UP001652580"/>
    </source>
</evidence>
<evidence type="ECO:0000256" key="3">
    <source>
        <dbReference type="ARBA" id="ARBA00038343"/>
    </source>
</evidence>
<feature type="compositionally biased region" description="Basic and acidic residues" evidence="6">
    <location>
        <begin position="46"/>
        <end position="78"/>
    </location>
</feature>
<feature type="compositionally biased region" description="Basic and acidic residues" evidence="6">
    <location>
        <begin position="435"/>
        <end position="460"/>
    </location>
</feature>
<protein>
    <recommendedName>
        <fullName evidence="4">WD repeat-containing protein 70</fullName>
    </recommendedName>
</protein>
<dbReference type="InterPro" id="IPR015943">
    <property type="entry name" value="WD40/YVTN_repeat-like_dom_sf"/>
</dbReference>
<dbReference type="Gene3D" id="2.130.10.10">
    <property type="entry name" value="YVTN repeat-like/Quinoprotein amine dehydrogenase"/>
    <property type="match status" value="1"/>
</dbReference>
<dbReference type="Pfam" id="PF00400">
    <property type="entry name" value="WD40"/>
    <property type="match status" value="2"/>
</dbReference>
<keyword evidence="2" id="KW-0677">Repeat</keyword>
<feature type="region of interest" description="Disordered" evidence="6">
    <location>
        <begin position="1"/>
        <end position="27"/>
    </location>
</feature>
<evidence type="ECO:0000256" key="4">
    <source>
        <dbReference type="ARBA" id="ARBA00040943"/>
    </source>
</evidence>
<gene>
    <name evidence="8" type="primary">WDR70</name>
</gene>
<dbReference type="RefSeq" id="XP_057396861.1">
    <property type="nucleotide sequence ID" value="XM_057540878.1"/>
</dbReference>
<dbReference type="SUPFAM" id="SSF117289">
    <property type="entry name" value="Nucleoporin domain"/>
    <property type="match status" value="1"/>
</dbReference>
<dbReference type="Proteomes" id="UP001652580">
    <property type="component" value="Chromosome 2"/>
</dbReference>
<proteinExistence type="inferred from homology"/>
<keyword evidence="1 5" id="KW-0853">WD repeat</keyword>
<feature type="region of interest" description="Disordered" evidence="6">
    <location>
        <begin position="526"/>
        <end position="549"/>
    </location>
</feature>
<feature type="region of interest" description="Disordered" evidence="6">
    <location>
        <begin position="46"/>
        <end position="175"/>
    </location>
</feature>
<organism evidence="7 8">
    <name type="scientific">Balaenoptera acutorostrata</name>
    <name type="common">Common minke whale</name>
    <name type="synonym">Balaena rostrata</name>
    <dbReference type="NCBI Taxonomy" id="9767"/>
    <lineage>
        <taxon>Eukaryota</taxon>
        <taxon>Metazoa</taxon>
        <taxon>Chordata</taxon>
        <taxon>Craniata</taxon>
        <taxon>Vertebrata</taxon>
        <taxon>Euteleostomi</taxon>
        <taxon>Mammalia</taxon>
        <taxon>Eutheria</taxon>
        <taxon>Laurasiatheria</taxon>
        <taxon>Artiodactyla</taxon>
        <taxon>Whippomorpha</taxon>
        <taxon>Cetacea</taxon>
        <taxon>Mysticeti</taxon>
        <taxon>Balaenopteridae</taxon>
        <taxon>Balaenoptera</taxon>
    </lineage>
</organism>